<keyword evidence="8" id="KW-0256">Endoplasmic reticulum</keyword>
<dbReference type="PRINTS" id="PR00463">
    <property type="entry name" value="EP450I"/>
</dbReference>
<dbReference type="GO" id="GO:0004497">
    <property type="term" value="F:monooxygenase activity"/>
    <property type="evidence" value="ECO:0007669"/>
    <property type="project" value="UniProtKB-KW"/>
</dbReference>
<evidence type="ECO:0000313" key="17">
    <source>
        <dbReference type="Proteomes" id="UP000594454"/>
    </source>
</evidence>
<accession>A0A7R8UNK4</accession>
<evidence type="ECO:0000256" key="8">
    <source>
        <dbReference type="ARBA" id="ARBA00022824"/>
    </source>
</evidence>
<keyword evidence="7 14" id="KW-0479">Metal-binding</keyword>
<keyword evidence="13" id="KW-0472">Membrane</keyword>
<gene>
    <name evidence="16" type="ORF">HERILL_LOCUS6852</name>
</gene>
<comment type="subcellular location">
    <subcellularLocation>
        <location evidence="4">Endoplasmic reticulum membrane</location>
        <topology evidence="4">Peripheral membrane protein</topology>
    </subcellularLocation>
    <subcellularLocation>
        <location evidence="3">Microsome membrane</location>
        <topology evidence="3">Peripheral membrane protein</topology>
    </subcellularLocation>
</comment>
<evidence type="ECO:0000256" key="10">
    <source>
        <dbReference type="ARBA" id="ARBA00023002"/>
    </source>
</evidence>
<feature type="binding site" description="axial binding residue" evidence="14">
    <location>
        <position position="452"/>
    </location>
    <ligand>
        <name>heme</name>
        <dbReference type="ChEBI" id="CHEBI:30413"/>
    </ligand>
    <ligandPart>
        <name>Fe</name>
        <dbReference type="ChEBI" id="CHEBI:18248"/>
    </ligandPart>
</feature>
<dbReference type="PANTHER" id="PTHR24292">
    <property type="entry name" value="CYTOCHROME P450"/>
    <property type="match status" value="1"/>
</dbReference>
<dbReference type="OrthoDB" id="2789670at2759"/>
<dbReference type="AlphaFoldDB" id="A0A7R8UNK4"/>
<dbReference type="InterPro" id="IPR001128">
    <property type="entry name" value="Cyt_P450"/>
</dbReference>
<dbReference type="GO" id="GO:0005789">
    <property type="term" value="C:endoplasmic reticulum membrane"/>
    <property type="evidence" value="ECO:0007669"/>
    <property type="project" value="UniProtKB-SubCell"/>
</dbReference>
<comment type="cofactor">
    <cofactor evidence="1 14">
        <name>heme</name>
        <dbReference type="ChEBI" id="CHEBI:30413"/>
    </cofactor>
</comment>
<dbReference type="CDD" id="cd11056">
    <property type="entry name" value="CYP6-like"/>
    <property type="match status" value="1"/>
</dbReference>
<dbReference type="EMBL" id="LR899011">
    <property type="protein sequence ID" value="CAD7083929.1"/>
    <property type="molecule type" value="Genomic_DNA"/>
</dbReference>
<evidence type="ECO:0008006" key="18">
    <source>
        <dbReference type="Google" id="ProtNLM"/>
    </source>
</evidence>
<sequence>MSCCLSLSCLQSFLILVSISLLIFYKWATSTFDFFAKRNIAFDKPIPLFGNLGEVVFQKGTLFHVVRRLYSKYKKRKYFGRFNLRMPFLTITDLELIKQIGVKDFLHFSNHTPFIDADDEPLFGRSLLMLKDQEWKDMRATLSPAFTGNKLRQMLPLISKCCQNGCDYLKEQSAREGHVEMDIHQLFIKFIIDMIATTAFGVEINSLKEEDNKFYKTAERVIHPSLWTTIRMFLYVICRKLMKLLGLSLIDENLKTYLRSLVIDTIKHRAENGIIRPDMIHLLMQAQQGKISPQEPQDESDHGFAAVEESPFGLRSVNCKWSDEDIAAQCFLFFTAGFATTSLTLGFCAYEIMANPDVQKKLITEIDETRKMLNGRPIAYEDLQKMKYLDMVISEVLRKWPPQPFNDLAGLHYDPEYWPDPDKFDPERFNDENRQKIKPFSYLPFGIGPRNCIGSRFALMVMKLMVYSLLSEFTLEKSSKTQVPLVLVAIGFQHSAKGGFWMKIKPRNI</sequence>
<dbReference type="InterPro" id="IPR017972">
    <property type="entry name" value="Cyt_P450_CS"/>
</dbReference>
<dbReference type="GO" id="GO:0020037">
    <property type="term" value="F:heme binding"/>
    <property type="evidence" value="ECO:0007669"/>
    <property type="project" value="InterPro"/>
</dbReference>
<comment type="similarity">
    <text evidence="5 15">Belongs to the cytochrome P450 family.</text>
</comment>
<evidence type="ECO:0000256" key="13">
    <source>
        <dbReference type="ARBA" id="ARBA00023136"/>
    </source>
</evidence>
<evidence type="ECO:0000313" key="16">
    <source>
        <dbReference type="EMBL" id="CAD7083929.1"/>
    </source>
</evidence>
<dbReference type="Gene3D" id="1.10.630.10">
    <property type="entry name" value="Cytochrome P450"/>
    <property type="match status" value="1"/>
</dbReference>
<keyword evidence="12 15" id="KW-0503">Monooxygenase</keyword>
<comment type="function">
    <text evidence="2">May be involved in the metabolism of insect hormones and in the breakdown of synthetic insecticides.</text>
</comment>
<evidence type="ECO:0000256" key="3">
    <source>
        <dbReference type="ARBA" id="ARBA00004174"/>
    </source>
</evidence>
<dbReference type="PANTHER" id="PTHR24292:SF54">
    <property type="entry name" value="CYP9F3-RELATED"/>
    <property type="match status" value="1"/>
</dbReference>
<evidence type="ECO:0000256" key="12">
    <source>
        <dbReference type="ARBA" id="ARBA00023033"/>
    </source>
</evidence>
<organism evidence="16 17">
    <name type="scientific">Hermetia illucens</name>
    <name type="common">Black soldier fly</name>
    <dbReference type="NCBI Taxonomy" id="343691"/>
    <lineage>
        <taxon>Eukaryota</taxon>
        <taxon>Metazoa</taxon>
        <taxon>Ecdysozoa</taxon>
        <taxon>Arthropoda</taxon>
        <taxon>Hexapoda</taxon>
        <taxon>Insecta</taxon>
        <taxon>Pterygota</taxon>
        <taxon>Neoptera</taxon>
        <taxon>Endopterygota</taxon>
        <taxon>Diptera</taxon>
        <taxon>Brachycera</taxon>
        <taxon>Stratiomyomorpha</taxon>
        <taxon>Stratiomyidae</taxon>
        <taxon>Hermetiinae</taxon>
        <taxon>Hermetia</taxon>
    </lineage>
</organism>
<evidence type="ECO:0000256" key="2">
    <source>
        <dbReference type="ARBA" id="ARBA00003690"/>
    </source>
</evidence>
<keyword evidence="11 14" id="KW-0408">Iron</keyword>
<keyword evidence="6 14" id="KW-0349">Heme</keyword>
<dbReference type="InParanoid" id="A0A7R8UNK4"/>
<dbReference type="GO" id="GO:0005506">
    <property type="term" value="F:iron ion binding"/>
    <property type="evidence" value="ECO:0007669"/>
    <property type="project" value="InterPro"/>
</dbReference>
<evidence type="ECO:0000256" key="5">
    <source>
        <dbReference type="ARBA" id="ARBA00010617"/>
    </source>
</evidence>
<name>A0A7R8UNK4_HERIL</name>
<evidence type="ECO:0000256" key="14">
    <source>
        <dbReference type="PIRSR" id="PIRSR602401-1"/>
    </source>
</evidence>
<evidence type="ECO:0000256" key="6">
    <source>
        <dbReference type="ARBA" id="ARBA00022617"/>
    </source>
</evidence>
<evidence type="ECO:0000256" key="1">
    <source>
        <dbReference type="ARBA" id="ARBA00001971"/>
    </source>
</evidence>
<dbReference type="GO" id="GO:0016705">
    <property type="term" value="F:oxidoreductase activity, acting on paired donors, with incorporation or reduction of molecular oxygen"/>
    <property type="evidence" value="ECO:0007669"/>
    <property type="project" value="InterPro"/>
</dbReference>
<evidence type="ECO:0000256" key="15">
    <source>
        <dbReference type="RuleBase" id="RU000461"/>
    </source>
</evidence>
<dbReference type="Pfam" id="PF00067">
    <property type="entry name" value="p450"/>
    <property type="match status" value="2"/>
</dbReference>
<keyword evidence="10 15" id="KW-0560">Oxidoreductase</keyword>
<evidence type="ECO:0000256" key="7">
    <source>
        <dbReference type="ARBA" id="ARBA00022723"/>
    </source>
</evidence>
<evidence type="ECO:0000256" key="11">
    <source>
        <dbReference type="ARBA" id="ARBA00023004"/>
    </source>
</evidence>
<dbReference type="PRINTS" id="PR00385">
    <property type="entry name" value="P450"/>
</dbReference>
<dbReference type="InterPro" id="IPR036396">
    <property type="entry name" value="Cyt_P450_sf"/>
</dbReference>
<dbReference type="InterPro" id="IPR002401">
    <property type="entry name" value="Cyt_P450_E_grp-I"/>
</dbReference>
<protein>
    <recommendedName>
        <fullName evidence="18">Cytochrome P450</fullName>
    </recommendedName>
</protein>
<keyword evidence="17" id="KW-1185">Reference proteome</keyword>
<proteinExistence type="inferred from homology"/>
<dbReference type="InterPro" id="IPR050476">
    <property type="entry name" value="Insect_CytP450_Detox"/>
</dbReference>
<keyword evidence="9" id="KW-0492">Microsome</keyword>
<reference evidence="16 17" key="1">
    <citation type="submission" date="2020-11" db="EMBL/GenBank/DDBJ databases">
        <authorList>
            <person name="Wallbank WR R."/>
            <person name="Pardo Diaz C."/>
            <person name="Kozak K."/>
            <person name="Martin S."/>
            <person name="Jiggins C."/>
            <person name="Moest M."/>
            <person name="Warren A I."/>
            <person name="Generalovic N T."/>
            <person name="Byers J.R.P. K."/>
            <person name="Montejo-Kovacevich G."/>
            <person name="Yen C E."/>
        </authorList>
    </citation>
    <scope>NUCLEOTIDE SEQUENCE [LARGE SCALE GENOMIC DNA]</scope>
</reference>
<dbReference type="Proteomes" id="UP000594454">
    <property type="component" value="Chromosome 3"/>
</dbReference>
<evidence type="ECO:0000256" key="9">
    <source>
        <dbReference type="ARBA" id="ARBA00022848"/>
    </source>
</evidence>
<dbReference type="SUPFAM" id="SSF48264">
    <property type="entry name" value="Cytochrome P450"/>
    <property type="match status" value="1"/>
</dbReference>
<dbReference type="PROSITE" id="PS00086">
    <property type="entry name" value="CYTOCHROME_P450"/>
    <property type="match status" value="1"/>
</dbReference>
<evidence type="ECO:0000256" key="4">
    <source>
        <dbReference type="ARBA" id="ARBA00004406"/>
    </source>
</evidence>